<dbReference type="Gene3D" id="2.60.120.380">
    <property type="match status" value="1"/>
</dbReference>
<sequence length="330" mass="34933">MKKTIAILSASLFLISFLNCKKGESDDPFTNLLFLYTITSAESVADFYPDRGFPGSTTTITSDSFPGTAADYSITIGGIGATGIAIVDSKTLTFTMPTLASISVNTTVPIVVTRSGATLLSKTIRYRPAPVIALNQPNSLTGRVSSVDTSAFYTFTATANTAHLFNVFGYTGSNLDLFYYSSPTSAATTIATGSSQTSEFDRATLTAGTYILQIKHISGLVANFKTNLTDGAVVPTSTSNEANTYRRCYDFLGSNPTANVANGCEATNPPTAPNLTRTGRCSFPGESGITTRSYYISMDGYGFVTGYAQVTCLQPGYDSPNPDKAIFTAN</sequence>
<reference evidence="2 3" key="1">
    <citation type="journal article" date="2019" name="PLoS Negl. Trop. Dis.">
        <title>Revisiting the worldwide diversity of Leptospira species in the environment.</title>
        <authorList>
            <person name="Vincent A.T."/>
            <person name="Schiettekatte O."/>
            <person name="Bourhy P."/>
            <person name="Veyrier F.J."/>
            <person name="Picardeau M."/>
        </authorList>
    </citation>
    <scope>NUCLEOTIDE SEQUENCE [LARGE SCALE GENOMIC DNA]</scope>
    <source>
        <strain evidence="2 3">201702445</strain>
    </source>
</reference>
<dbReference type="EMBL" id="RQGM01000052">
    <property type="protein sequence ID" value="TGL82922.1"/>
    <property type="molecule type" value="Genomic_DNA"/>
</dbReference>
<dbReference type="InterPro" id="IPR014756">
    <property type="entry name" value="Ig_E-set"/>
</dbReference>
<protein>
    <recommendedName>
        <fullName evidence="1">IPT/TIG domain-containing protein</fullName>
    </recommendedName>
</protein>
<feature type="domain" description="IPT/TIG" evidence="1">
    <location>
        <begin position="45"/>
        <end position="117"/>
    </location>
</feature>
<gene>
    <name evidence="2" type="ORF">EHQ83_13370</name>
</gene>
<proteinExistence type="predicted"/>
<organism evidence="2 3">
    <name type="scientific">Leptospira yasudae</name>
    <dbReference type="NCBI Taxonomy" id="2202201"/>
    <lineage>
        <taxon>Bacteria</taxon>
        <taxon>Pseudomonadati</taxon>
        <taxon>Spirochaetota</taxon>
        <taxon>Spirochaetia</taxon>
        <taxon>Leptospirales</taxon>
        <taxon>Leptospiraceae</taxon>
        <taxon>Leptospira</taxon>
    </lineage>
</organism>
<dbReference type="Proteomes" id="UP000297613">
    <property type="component" value="Unassembled WGS sequence"/>
</dbReference>
<dbReference type="RefSeq" id="WP_135572304.1">
    <property type="nucleotide sequence ID" value="NZ_RQGK01000034.1"/>
</dbReference>
<dbReference type="SUPFAM" id="SSF81296">
    <property type="entry name" value="E set domains"/>
    <property type="match status" value="1"/>
</dbReference>
<evidence type="ECO:0000259" key="1">
    <source>
        <dbReference type="Pfam" id="PF01833"/>
    </source>
</evidence>
<dbReference type="Gene3D" id="2.60.40.10">
    <property type="entry name" value="Immunoglobulins"/>
    <property type="match status" value="1"/>
</dbReference>
<dbReference type="AlphaFoldDB" id="A0A6N4QGN2"/>
<dbReference type="InterPro" id="IPR013783">
    <property type="entry name" value="Ig-like_fold"/>
</dbReference>
<name>A0A6N4QGN2_9LEPT</name>
<accession>A0A6N4QGN2</accession>
<comment type="caution">
    <text evidence="2">The sequence shown here is derived from an EMBL/GenBank/DDBJ whole genome shotgun (WGS) entry which is preliminary data.</text>
</comment>
<dbReference type="InterPro" id="IPR002909">
    <property type="entry name" value="IPT_dom"/>
</dbReference>
<evidence type="ECO:0000313" key="3">
    <source>
        <dbReference type="Proteomes" id="UP000297613"/>
    </source>
</evidence>
<evidence type="ECO:0000313" key="2">
    <source>
        <dbReference type="EMBL" id="TGL82922.1"/>
    </source>
</evidence>
<dbReference type="Pfam" id="PF01833">
    <property type="entry name" value="TIG"/>
    <property type="match status" value="1"/>
</dbReference>